<evidence type="ECO:0000313" key="2">
    <source>
        <dbReference type="Proteomes" id="UP000249467"/>
    </source>
</evidence>
<dbReference type="AlphaFoldDB" id="A0A2W4W7T4"/>
<organism evidence="1 2">
    <name type="scientific">Pseudanabaena frigida</name>
    <dbReference type="NCBI Taxonomy" id="945775"/>
    <lineage>
        <taxon>Bacteria</taxon>
        <taxon>Bacillati</taxon>
        <taxon>Cyanobacteriota</taxon>
        <taxon>Cyanophyceae</taxon>
        <taxon>Pseudanabaenales</taxon>
        <taxon>Pseudanabaenaceae</taxon>
        <taxon>Pseudanabaena</taxon>
    </lineage>
</organism>
<reference evidence="1 2" key="1">
    <citation type="submission" date="2018-04" db="EMBL/GenBank/DDBJ databases">
        <authorList>
            <person name="Go L.Y."/>
            <person name="Mitchell J.A."/>
        </authorList>
    </citation>
    <scope>NUCLEOTIDE SEQUENCE [LARGE SCALE GENOMIC DNA]</scope>
    <source>
        <strain evidence="1">ULC066bin1</strain>
    </source>
</reference>
<sequence length="193" mass="20499">MTTYLTKRLAVDRAALSQPDGCTCQSAAICEALGKNASDIPAIRATLLSLGTPGDPATIGKYLKSVIGNKYYYNGNASLMDMLIAIRDSGAFLIVHTSLTVSGHVIAINGVDVDASGIIQAFHVFDSWSEFDGASFSYPNSDNENSFVGLYSKNLVYSACVADGGSFDTAKAQYFLNAPDSARKGAWLHIILP</sequence>
<dbReference type="EMBL" id="QBML01000026">
    <property type="protein sequence ID" value="PZO37999.1"/>
    <property type="molecule type" value="Genomic_DNA"/>
</dbReference>
<accession>A0A2W4W7T4</accession>
<dbReference type="Proteomes" id="UP000249467">
    <property type="component" value="Unassembled WGS sequence"/>
</dbReference>
<name>A0A2W4W7T4_9CYAN</name>
<protein>
    <recommendedName>
        <fullName evidence="3">Peptidase C39-like domain-containing protein</fullName>
    </recommendedName>
</protein>
<gene>
    <name evidence="1" type="ORF">DCF19_17285</name>
</gene>
<reference evidence="1 2" key="2">
    <citation type="submission" date="2018-06" db="EMBL/GenBank/DDBJ databases">
        <title>Metagenomic assembly of (sub)arctic Cyanobacteria and their associated microbiome from non-axenic cultures.</title>
        <authorList>
            <person name="Baurain D."/>
        </authorList>
    </citation>
    <scope>NUCLEOTIDE SEQUENCE [LARGE SCALE GENOMIC DNA]</scope>
    <source>
        <strain evidence="1">ULC066bin1</strain>
    </source>
</reference>
<proteinExistence type="predicted"/>
<evidence type="ECO:0008006" key="3">
    <source>
        <dbReference type="Google" id="ProtNLM"/>
    </source>
</evidence>
<comment type="caution">
    <text evidence="1">The sequence shown here is derived from an EMBL/GenBank/DDBJ whole genome shotgun (WGS) entry which is preliminary data.</text>
</comment>
<evidence type="ECO:0000313" key="1">
    <source>
        <dbReference type="EMBL" id="PZO37999.1"/>
    </source>
</evidence>